<feature type="domain" description="DUF4333" evidence="2">
    <location>
        <begin position="92"/>
        <end position="149"/>
    </location>
</feature>
<sequence length="245" mass="26013">MRITKIAVAVVAAALLTAGCGSDDGGDGGGKKTTDSAANGAQRNDDGGAEGDGEGDGEFLAVEITEGRSEVVESNEDLKTPQPEPGSDADFTEKVEHRLRETLLRQAKVNGETSAECPDGVTLKASATSECTATYEGVEVPFEVTIKDDYEEGAFFIQYDADAKKDLLLAQGVYDAWWTRHGENATGEVEQKLTCDEIPPVQAVDRGADTGHRCQVWTKYGDTGEFSTFDVTTDSFGPQFTPVGG</sequence>
<keyword evidence="4" id="KW-1185">Reference proteome</keyword>
<gene>
    <name evidence="3" type="ORF">IF129_12365</name>
</gene>
<dbReference type="PROSITE" id="PS51257">
    <property type="entry name" value="PROKAR_LIPOPROTEIN"/>
    <property type="match status" value="1"/>
</dbReference>
<feature type="compositionally biased region" description="Basic and acidic residues" evidence="1">
    <location>
        <begin position="65"/>
        <end position="79"/>
    </location>
</feature>
<evidence type="ECO:0000259" key="2">
    <source>
        <dbReference type="Pfam" id="PF14230"/>
    </source>
</evidence>
<organism evidence="3 4">
    <name type="scientific">Streptomyces chumphonensis</name>
    <dbReference type="NCBI Taxonomy" id="1214925"/>
    <lineage>
        <taxon>Bacteria</taxon>
        <taxon>Bacillati</taxon>
        <taxon>Actinomycetota</taxon>
        <taxon>Actinomycetes</taxon>
        <taxon>Kitasatosporales</taxon>
        <taxon>Streptomycetaceae</taxon>
        <taxon>Streptomyces</taxon>
    </lineage>
</organism>
<dbReference type="EMBL" id="JACXYU010000005">
    <property type="protein sequence ID" value="MBD3932343.1"/>
    <property type="molecule type" value="Genomic_DNA"/>
</dbReference>
<proteinExistence type="predicted"/>
<evidence type="ECO:0000256" key="1">
    <source>
        <dbReference type="SAM" id="MobiDB-lite"/>
    </source>
</evidence>
<evidence type="ECO:0000313" key="3">
    <source>
        <dbReference type="EMBL" id="MBD3932343.1"/>
    </source>
</evidence>
<dbReference type="Proteomes" id="UP000632289">
    <property type="component" value="Unassembled WGS sequence"/>
</dbReference>
<feature type="region of interest" description="Disordered" evidence="1">
    <location>
        <begin position="19"/>
        <end position="91"/>
    </location>
</feature>
<dbReference type="InterPro" id="IPR025637">
    <property type="entry name" value="DUF4333"/>
</dbReference>
<dbReference type="RefSeq" id="WP_191209642.1">
    <property type="nucleotide sequence ID" value="NZ_BAABKL010000008.1"/>
</dbReference>
<name>A0A927EZ15_9ACTN</name>
<evidence type="ECO:0000313" key="4">
    <source>
        <dbReference type="Proteomes" id="UP000632289"/>
    </source>
</evidence>
<accession>A0A927EZ15</accession>
<feature type="compositionally biased region" description="Acidic residues" evidence="1">
    <location>
        <begin position="47"/>
        <end position="57"/>
    </location>
</feature>
<comment type="caution">
    <text evidence="3">The sequence shown here is derived from an EMBL/GenBank/DDBJ whole genome shotgun (WGS) entry which is preliminary data.</text>
</comment>
<dbReference type="AlphaFoldDB" id="A0A927EZ15"/>
<dbReference type="Pfam" id="PF14230">
    <property type="entry name" value="DUF4333"/>
    <property type="match status" value="1"/>
</dbReference>
<reference evidence="3" key="1">
    <citation type="submission" date="2020-09" db="EMBL/GenBank/DDBJ databases">
        <title>Secondary metabolite and genome analysis of marine Streptomyces chumphonensis KK1-2T.</title>
        <authorList>
            <person name="Phongsopitanun W."/>
            <person name="Kanchanasin P."/>
            <person name="Pittayakhajonwut P."/>
            <person name="Suwanborirux K."/>
            <person name="Tanasupawat S."/>
        </authorList>
    </citation>
    <scope>NUCLEOTIDE SEQUENCE</scope>
    <source>
        <strain evidence="3">KK1-2</strain>
    </source>
</reference>
<protein>
    <submittedName>
        <fullName evidence="3">DUF4333 domain-containing protein</fullName>
    </submittedName>
</protein>